<protein>
    <submittedName>
        <fullName evidence="1">Uncharacterized protein</fullName>
    </submittedName>
</protein>
<dbReference type="AlphaFoldDB" id="X1SB91"/>
<organism evidence="1">
    <name type="scientific">marine sediment metagenome</name>
    <dbReference type="NCBI Taxonomy" id="412755"/>
    <lineage>
        <taxon>unclassified sequences</taxon>
        <taxon>metagenomes</taxon>
        <taxon>ecological metagenomes</taxon>
    </lineage>
</organism>
<accession>X1SB91</accession>
<dbReference type="EMBL" id="BARW01009116">
    <property type="protein sequence ID" value="GAI76381.1"/>
    <property type="molecule type" value="Genomic_DNA"/>
</dbReference>
<evidence type="ECO:0000313" key="1">
    <source>
        <dbReference type="EMBL" id="GAI76381.1"/>
    </source>
</evidence>
<sequence>VPTITIAVVDNQLYNVKSFDKLGYNYYAGWWEDKNLITNIKERILDLKNRKTRNIMIEKGRKIIKPDGSRRIINYLIKKLKE</sequence>
<gene>
    <name evidence="1" type="ORF">S12H4_18453</name>
</gene>
<feature type="non-terminal residue" evidence="1">
    <location>
        <position position="1"/>
    </location>
</feature>
<reference evidence="1" key="1">
    <citation type="journal article" date="2014" name="Front. Microbiol.">
        <title>High frequency of phylogenetically diverse reductive dehalogenase-homologous genes in deep subseafloor sedimentary metagenomes.</title>
        <authorList>
            <person name="Kawai M."/>
            <person name="Futagami T."/>
            <person name="Toyoda A."/>
            <person name="Takaki Y."/>
            <person name="Nishi S."/>
            <person name="Hori S."/>
            <person name="Arai W."/>
            <person name="Tsubouchi T."/>
            <person name="Morono Y."/>
            <person name="Uchiyama I."/>
            <person name="Ito T."/>
            <person name="Fujiyama A."/>
            <person name="Inagaki F."/>
            <person name="Takami H."/>
        </authorList>
    </citation>
    <scope>NUCLEOTIDE SEQUENCE</scope>
    <source>
        <strain evidence="1">Expedition CK06-06</strain>
    </source>
</reference>
<comment type="caution">
    <text evidence="1">The sequence shown here is derived from an EMBL/GenBank/DDBJ whole genome shotgun (WGS) entry which is preliminary data.</text>
</comment>
<name>X1SB91_9ZZZZ</name>
<proteinExistence type="predicted"/>